<dbReference type="PANTHER" id="PTHR43528">
    <property type="entry name" value="ALPHA-KETOGLUTARATE PERMEASE"/>
    <property type="match status" value="1"/>
</dbReference>
<keyword evidence="5 11" id="KW-0812">Transmembrane</keyword>
<evidence type="ECO:0000313" key="14">
    <source>
        <dbReference type="Proteomes" id="UP000028870"/>
    </source>
</evidence>
<feature type="transmembrane region" description="Helical" evidence="11">
    <location>
        <begin position="271"/>
        <end position="291"/>
    </location>
</feature>
<dbReference type="PROSITE" id="PS50850">
    <property type="entry name" value="MFS"/>
    <property type="match status" value="1"/>
</dbReference>
<evidence type="ECO:0000256" key="9">
    <source>
        <dbReference type="ARBA" id="ARBA00037295"/>
    </source>
</evidence>
<dbReference type="FunFam" id="1.20.1250.20:FF:000001">
    <property type="entry name" value="Dicarboxylate MFS transporter"/>
    <property type="match status" value="1"/>
</dbReference>
<dbReference type="InterPro" id="IPR051084">
    <property type="entry name" value="H+-coupled_symporters"/>
</dbReference>
<feature type="transmembrane region" description="Helical" evidence="11">
    <location>
        <begin position="180"/>
        <end position="199"/>
    </location>
</feature>
<dbReference type="Proteomes" id="UP000028870">
    <property type="component" value="Unassembled WGS sequence"/>
</dbReference>
<dbReference type="PANTHER" id="PTHR43528:SF1">
    <property type="entry name" value="ALPHA-KETOGLUTARATE PERMEASE"/>
    <property type="match status" value="1"/>
</dbReference>
<feature type="transmembrane region" description="Helical" evidence="11">
    <location>
        <begin position="104"/>
        <end position="124"/>
    </location>
</feature>
<comment type="subcellular location">
    <subcellularLocation>
        <location evidence="1">Cell membrane</location>
        <topology evidence="1">Multi-pass membrane protein</topology>
    </subcellularLocation>
</comment>
<evidence type="ECO:0000256" key="7">
    <source>
        <dbReference type="ARBA" id="ARBA00022989"/>
    </source>
</evidence>
<feature type="transmembrane region" description="Helical" evidence="11">
    <location>
        <begin position="80"/>
        <end position="98"/>
    </location>
</feature>
<evidence type="ECO:0000313" key="13">
    <source>
        <dbReference type="EMBL" id="CDO08372.1"/>
    </source>
</evidence>
<evidence type="ECO:0000256" key="6">
    <source>
        <dbReference type="ARBA" id="ARBA00022847"/>
    </source>
</evidence>
<feature type="transmembrane region" description="Helical" evidence="11">
    <location>
        <begin position="391"/>
        <end position="412"/>
    </location>
</feature>
<keyword evidence="8 11" id="KW-0472">Membrane</keyword>
<evidence type="ECO:0000256" key="4">
    <source>
        <dbReference type="ARBA" id="ARBA00022475"/>
    </source>
</evidence>
<comment type="function">
    <text evidence="9">May be a proton symporter involved in the uptake of osmolytes such as proline and glycine betaine.</text>
</comment>
<reference evidence="13" key="1">
    <citation type="submission" date="2014-03" db="EMBL/GenBank/DDBJ databases">
        <title>Draft Genome Sequence of Mycobacterium cosmeticum DSM 44829.</title>
        <authorList>
            <person name="Croce O."/>
            <person name="Robert C."/>
            <person name="Raoult D."/>
            <person name="Drancourt M."/>
        </authorList>
    </citation>
    <scope>NUCLEOTIDE SEQUENCE [LARGE SCALE GENOMIC DNA]</scope>
    <source>
        <strain evidence="13">DSM 44829</strain>
    </source>
</reference>
<dbReference type="PROSITE" id="PS00217">
    <property type="entry name" value="SUGAR_TRANSPORT_2"/>
    <property type="match status" value="1"/>
</dbReference>
<dbReference type="PROSITE" id="PS00216">
    <property type="entry name" value="SUGAR_TRANSPORT_1"/>
    <property type="match status" value="1"/>
</dbReference>
<dbReference type="InterPro" id="IPR011701">
    <property type="entry name" value="MFS"/>
</dbReference>
<evidence type="ECO:0000256" key="8">
    <source>
        <dbReference type="ARBA" id="ARBA00023136"/>
    </source>
</evidence>
<keyword evidence="14" id="KW-1185">Reference proteome</keyword>
<dbReference type="RefSeq" id="WP_036399432.1">
    <property type="nucleotide sequence ID" value="NZ_CCBB010000002.1"/>
</dbReference>
<dbReference type="EMBL" id="CCBB010000002">
    <property type="protein sequence ID" value="CDO08372.1"/>
    <property type="molecule type" value="Genomic_DNA"/>
</dbReference>
<evidence type="ECO:0000256" key="1">
    <source>
        <dbReference type="ARBA" id="ARBA00004651"/>
    </source>
</evidence>
<dbReference type="GO" id="GO:0005886">
    <property type="term" value="C:plasma membrane"/>
    <property type="evidence" value="ECO:0007669"/>
    <property type="project" value="UniProtKB-SubCell"/>
</dbReference>
<accession>W9AZL9</accession>
<name>W9AZL9_MYCCO</name>
<feature type="transmembrane region" description="Helical" evidence="11">
    <location>
        <begin position="364"/>
        <end position="385"/>
    </location>
</feature>
<protein>
    <recommendedName>
        <fullName evidence="10">Putative proline/betaine transporter</fullName>
    </recommendedName>
</protein>
<feature type="transmembrane region" description="Helical" evidence="11">
    <location>
        <begin position="46"/>
        <end position="68"/>
    </location>
</feature>
<feature type="transmembrane region" description="Helical" evidence="11">
    <location>
        <begin position="325"/>
        <end position="352"/>
    </location>
</feature>
<evidence type="ECO:0000259" key="12">
    <source>
        <dbReference type="PROSITE" id="PS50850"/>
    </source>
</evidence>
<evidence type="ECO:0000256" key="2">
    <source>
        <dbReference type="ARBA" id="ARBA00008240"/>
    </source>
</evidence>
<dbReference type="Gene3D" id="1.20.1250.20">
    <property type="entry name" value="MFS general substrate transporter like domains"/>
    <property type="match status" value="2"/>
</dbReference>
<dbReference type="InterPro" id="IPR036259">
    <property type="entry name" value="MFS_trans_sf"/>
</dbReference>
<proteinExistence type="inferred from homology"/>
<dbReference type="STRING" id="258533.BN977_03191"/>
<evidence type="ECO:0000256" key="5">
    <source>
        <dbReference type="ARBA" id="ARBA00022692"/>
    </source>
</evidence>
<keyword evidence="3" id="KW-0813">Transport</keyword>
<dbReference type="InterPro" id="IPR005829">
    <property type="entry name" value="Sugar_transporter_CS"/>
</dbReference>
<evidence type="ECO:0000256" key="3">
    <source>
        <dbReference type="ARBA" id="ARBA00022448"/>
    </source>
</evidence>
<feature type="transmembrane region" description="Helical" evidence="11">
    <location>
        <begin position="300"/>
        <end position="319"/>
    </location>
</feature>
<dbReference type="Pfam" id="PF07690">
    <property type="entry name" value="MFS_1"/>
    <property type="match status" value="1"/>
</dbReference>
<dbReference type="GO" id="GO:0015293">
    <property type="term" value="F:symporter activity"/>
    <property type="evidence" value="ECO:0007669"/>
    <property type="project" value="UniProtKB-KW"/>
</dbReference>
<comment type="similarity">
    <text evidence="2">Belongs to the major facilitator superfamily. Metabolite:H+ Symporter (MHS) family (TC 2.A.1.6) family.</text>
</comment>
<comment type="caution">
    <text evidence="13">The sequence shown here is derived from an EMBL/GenBank/DDBJ whole genome shotgun (WGS) entry which is preliminary data.</text>
</comment>
<dbReference type="OrthoDB" id="8953821at2"/>
<gene>
    <name evidence="13" type="ORF">BN977_03191</name>
</gene>
<organism evidence="13 14">
    <name type="scientific">Mycolicibacterium cosmeticum</name>
    <dbReference type="NCBI Taxonomy" id="258533"/>
    <lineage>
        <taxon>Bacteria</taxon>
        <taxon>Bacillati</taxon>
        <taxon>Actinomycetota</taxon>
        <taxon>Actinomycetes</taxon>
        <taxon>Mycobacteriales</taxon>
        <taxon>Mycobacteriaceae</taxon>
        <taxon>Mycolicibacterium</taxon>
    </lineage>
</organism>
<evidence type="ECO:0000256" key="11">
    <source>
        <dbReference type="SAM" id="Phobius"/>
    </source>
</evidence>
<dbReference type="eggNOG" id="COG0477">
    <property type="taxonomic scope" value="Bacteria"/>
</dbReference>
<evidence type="ECO:0000256" key="10">
    <source>
        <dbReference type="ARBA" id="ARBA00039918"/>
    </source>
</evidence>
<dbReference type="InterPro" id="IPR020846">
    <property type="entry name" value="MFS_dom"/>
</dbReference>
<reference evidence="13" key="2">
    <citation type="submission" date="2014-03" db="EMBL/GenBank/DDBJ databases">
        <authorList>
            <person name="Urmite Genomes"/>
        </authorList>
    </citation>
    <scope>NUCLEOTIDE SEQUENCE</scope>
    <source>
        <strain evidence="13">DSM 44829</strain>
    </source>
</reference>
<dbReference type="SUPFAM" id="SSF103473">
    <property type="entry name" value="MFS general substrate transporter"/>
    <property type="match status" value="1"/>
</dbReference>
<sequence>MSTAVRKAVIGASIGNAVEWFDFAIYGFLATFIAAQFFPAGDETAALLNTFAIFAAAFFMRPLGGLVFGPLGDRIGRQRVLALVILLMSAATLLIGLLPTYRVIGVAAPLLLLALRCLQGFSAGGEYGGGAVYLAEYAEPARRGFTVTFMAWSGVLGFLLGSVTVTVLQVALPAGAMDSYGWRIPFLLAAPLGLVGLYIRLRLDDTPEFTELSTRDEIAGRPLREALTTSWRPILQVIGLFLIFNVGYYVVFTFLPSYLIKTLHHSKTASFVSITLAGLVALVLILPLAALSDRVGRRPLLIAGSTAFLVLAYPLFLLLNSGSLAAAIGAHCALAAIESVYVSTAVTAGVELFATRVRYSGFSVGYNVCVAAFGGTTPYAVTWLTANAGSVIAPAAYLMVAAALSLGTVLTLRQEPDRARRGLP</sequence>
<keyword evidence="6" id="KW-0769">Symport</keyword>
<feature type="domain" description="Major facilitator superfamily (MFS) profile" evidence="12">
    <location>
        <begin position="8"/>
        <end position="419"/>
    </location>
</feature>
<feature type="transmembrane region" description="Helical" evidence="11">
    <location>
        <begin position="20"/>
        <end position="40"/>
    </location>
</feature>
<dbReference type="AlphaFoldDB" id="W9AZL9"/>
<feature type="transmembrane region" description="Helical" evidence="11">
    <location>
        <begin position="145"/>
        <end position="168"/>
    </location>
</feature>
<keyword evidence="4" id="KW-1003">Cell membrane</keyword>
<keyword evidence="7 11" id="KW-1133">Transmembrane helix</keyword>
<feature type="transmembrane region" description="Helical" evidence="11">
    <location>
        <begin position="234"/>
        <end position="259"/>
    </location>
</feature>